<comment type="caution">
    <text evidence="2">The sequence shown here is derived from an EMBL/GenBank/DDBJ whole genome shotgun (WGS) entry which is preliminary data.</text>
</comment>
<dbReference type="AlphaFoldDB" id="A0A8J2I7Y3"/>
<evidence type="ECO:0000313" key="3">
    <source>
        <dbReference type="Proteomes" id="UP000676310"/>
    </source>
</evidence>
<name>A0A8J2I7Y3_9PLEO</name>
<proteinExistence type="predicted"/>
<evidence type="ECO:0000313" key="2">
    <source>
        <dbReference type="EMBL" id="CAG5158805.1"/>
    </source>
</evidence>
<protein>
    <submittedName>
        <fullName evidence="2">Uncharacterized protein</fullName>
    </submittedName>
</protein>
<dbReference type="Proteomes" id="UP000676310">
    <property type="component" value="Unassembled WGS sequence"/>
</dbReference>
<sequence>MSTNKSPTARDEAAAHLEVFRLDDLPQELRNLIYEYALEPKVILRHSYLCDRFPGYHLPNVDPHPEDIDNDDDGNDDEYYTFEDFVLYGNEGSWKDYNLQYPSVADLAAVLTFKVLISTPLLAVSKATDAEVQKVLDTTKDSWIQYYQELISASTHLHRIRSPSVAIIDLWSCSELILDSYASSSMFFLHNLPDSLKSCTRRLVICSSLLGADDGDARIAWAKGKTGRGGAFFTNWISDNLPNLRTVAIKIPDSSGGMEWNWNPASDLLCEMLQHGRLDTVRFFYKEDREHTETDGSSFRHVTLSEYTYEGLEGLDDSFLSGVEESISSTSIVSELWRDLGVRRVVKITGSQARIGKERAYSKPQGSSTDRDQVERQLQLSRARPGSA</sequence>
<gene>
    <name evidence="2" type="ORF">ALTATR162_LOCUS5264</name>
</gene>
<evidence type="ECO:0000256" key="1">
    <source>
        <dbReference type="SAM" id="MobiDB-lite"/>
    </source>
</evidence>
<dbReference type="GeneID" id="67017023"/>
<organism evidence="2 3">
    <name type="scientific">Alternaria atra</name>
    <dbReference type="NCBI Taxonomy" id="119953"/>
    <lineage>
        <taxon>Eukaryota</taxon>
        <taxon>Fungi</taxon>
        <taxon>Dikarya</taxon>
        <taxon>Ascomycota</taxon>
        <taxon>Pezizomycotina</taxon>
        <taxon>Dothideomycetes</taxon>
        <taxon>Pleosporomycetidae</taxon>
        <taxon>Pleosporales</taxon>
        <taxon>Pleosporineae</taxon>
        <taxon>Pleosporaceae</taxon>
        <taxon>Alternaria</taxon>
        <taxon>Alternaria sect. Ulocladioides</taxon>
    </lineage>
</organism>
<dbReference type="EMBL" id="CAJRGZ010000019">
    <property type="protein sequence ID" value="CAG5158805.1"/>
    <property type="molecule type" value="Genomic_DNA"/>
</dbReference>
<dbReference type="RefSeq" id="XP_043168818.1">
    <property type="nucleotide sequence ID" value="XM_043312883.1"/>
</dbReference>
<keyword evidence="3" id="KW-1185">Reference proteome</keyword>
<accession>A0A8J2I7Y3</accession>
<reference evidence="2" key="1">
    <citation type="submission" date="2021-05" db="EMBL/GenBank/DDBJ databases">
        <authorList>
            <person name="Stam R."/>
        </authorList>
    </citation>
    <scope>NUCLEOTIDE SEQUENCE</scope>
    <source>
        <strain evidence="2">CS162</strain>
    </source>
</reference>
<feature type="region of interest" description="Disordered" evidence="1">
    <location>
        <begin position="356"/>
        <end position="388"/>
    </location>
</feature>
<dbReference type="OrthoDB" id="3799835at2759"/>